<keyword evidence="6" id="KW-0964">Secreted</keyword>
<gene>
    <name evidence="16" type="ORF">J4709_00065</name>
</gene>
<dbReference type="SUPFAM" id="SSF53474">
    <property type="entry name" value="alpha/beta-Hydrolases"/>
    <property type="match status" value="1"/>
</dbReference>
<dbReference type="EC" id="3.1.1.74" evidence="4"/>
<sequence length="293" mass="31278">MALPAPFVRLLAAVAATTITWGSAGHRVFVLRFVVAPGPHLTPFRITSSDTRGCQNGSRWTCAARGSGPGFGNGTIYYPTDDSQGTFGAVTVIPGFLGWEGTLQWLGPRLASQGFVVMTLNPLTPLDPPFTRGDELVAALKYLTGNSPVKDRIDPHRLGVIGWSMGGGGALRAAAADPDIKADVALSPWDIGGVAGQVSTPTLVFGGDWDAIAPTGVFGRPFYDGLKTKDKALIQLRNATHFHYMVPNTPTAEYSLVWLKRFIDDDTRYDKFLCPAPGTGDAISEFTVQCPLP</sequence>
<comment type="catalytic activity">
    <reaction evidence="14">
        <text>cutin + H2O = cutin monomers.</text>
        <dbReference type="EC" id="3.1.1.74"/>
    </reaction>
</comment>
<comment type="caution">
    <text evidence="16">The sequence shown here is derived from an EMBL/GenBank/DDBJ whole genome shotgun (WGS) entry which is preliminary data.</text>
</comment>
<keyword evidence="8 16" id="KW-0378">Hydrolase</keyword>
<protein>
    <recommendedName>
        <fullName evidence="13">Poly(ethylene terephthalate) hydrolase</fullName>
        <ecNumber evidence="12">3.1.1.101</ecNumber>
        <ecNumber evidence="4">3.1.1.74</ecNumber>
    </recommendedName>
</protein>
<dbReference type="PANTHER" id="PTHR22946:SF9">
    <property type="entry name" value="POLYKETIDE TRANSFERASE AF380"/>
    <property type="match status" value="1"/>
</dbReference>
<evidence type="ECO:0000256" key="9">
    <source>
        <dbReference type="ARBA" id="ARBA00023157"/>
    </source>
</evidence>
<organism evidence="16 17">
    <name type="scientific">Actinomadura violacea</name>
    <dbReference type="NCBI Taxonomy" id="2819934"/>
    <lineage>
        <taxon>Bacteria</taxon>
        <taxon>Bacillati</taxon>
        <taxon>Actinomycetota</taxon>
        <taxon>Actinomycetes</taxon>
        <taxon>Streptosporangiales</taxon>
        <taxon>Thermomonosporaceae</taxon>
        <taxon>Actinomadura</taxon>
    </lineage>
</organism>
<evidence type="ECO:0000256" key="1">
    <source>
        <dbReference type="ARBA" id="ARBA00004418"/>
    </source>
</evidence>
<dbReference type="InterPro" id="IPR050261">
    <property type="entry name" value="FrsA_esterase"/>
</dbReference>
<comment type="catalytic activity">
    <reaction evidence="11">
        <text>(ethylene terephthalate)(n) + H2O = (ethylene terephthalate)(n-1) + 4-[(2-hydroxyethoxy)carbonyl]benzoate + H(+)</text>
        <dbReference type="Rhea" id="RHEA:49528"/>
        <dbReference type="Rhea" id="RHEA-COMP:12420"/>
        <dbReference type="Rhea" id="RHEA-COMP:12421"/>
        <dbReference type="ChEBI" id="CHEBI:15377"/>
        <dbReference type="ChEBI" id="CHEBI:15378"/>
        <dbReference type="ChEBI" id="CHEBI:131701"/>
        <dbReference type="ChEBI" id="CHEBI:131704"/>
        <dbReference type="EC" id="3.1.1.101"/>
    </reaction>
    <physiologicalReaction direction="left-to-right" evidence="11">
        <dbReference type="Rhea" id="RHEA:49529"/>
    </physiologicalReaction>
</comment>
<name>A0ABS3RHW4_9ACTN</name>
<keyword evidence="5" id="KW-0719">Serine esterase</keyword>
<comment type="subcellular location">
    <subcellularLocation>
        <location evidence="1">Periplasm</location>
    </subcellularLocation>
    <subcellularLocation>
        <location evidence="2">Secreted</location>
    </subcellularLocation>
</comment>
<keyword evidence="7" id="KW-0574">Periplasm</keyword>
<dbReference type="GO" id="GO:0016787">
    <property type="term" value="F:hydrolase activity"/>
    <property type="evidence" value="ECO:0007669"/>
    <property type="project" value="UniProtKB-KW"/>
</dbReference>
<dbReference type="Proteomes" id="UP000680206">
    <property type="component" value="Unassembled WGS sequence"/>
</dbReference>
<keyword evidence="17" id="KW-1185">Reference proteome</keyword>
<dbReference type="InterPro" id="IPR029058">
    <property type="entry name" value="AB_hydrolase_fold"/>
</dbReference>
<evidence type="ECO:0000256" key="7">
    <source>
        <dbReference type="ARBA" id="ARBA00022764"/>
    </source>
</evidence>
<feature type="domain" description="PET hydrolase/cutinase-like" evidence="15">
    <location>
        <begin position="68"/>
        <end position="291"/>
    </location>
</feature>
<evidence type="ECO:0000256" key="8">
    <source>
        <dbReference type="ARBA" id="ARBA00022801"/>
    </source>
</evidence>
<evidence type="ECO:0000256" key="10">
    <source>
        <dbReference type="ARBA" id="ARBA00033629"/>
    </source>
</evidence>
<dbReference type="PANTHER" id="PTHR22946">
    <property type="entry name" value="DIENELACTONE HYDROLASE DOMAIN-CONTAINING PROTEIN-RELATED"/>
    <property type="match status" value="1"/>
</dbReference>
<accession>A0ABS3RHW4</accession>
<evidence type="ECO:0000256" key="14">
    <source>
        <dbReference type="ARBA" id="ARBA00034045"/>
    </source>
</evidence>
<keyword evidence="9" id="KW-1015">Disulfide bond</keyword>
<evidence type="ECO:0000313" key="16">
    <source>
        <dbReference type="EMBL" id="MBO2455978.1"/>
    </source>
</evidence>
<evidence type="ECO:0000313" key="17">
    <source>
        <dbReference type="Proteomes" id="UP000680206"/>
    </source>
</evidence>
<evidence type="ECO:0000256" key="5">
    <source>
        <dbReference type="ARBA" id="ARBA00022487"/>
    </source>
</evidence>
<dbReference type="Gene3D" id="3.40.50.1820">
    <property type="entry name" value="alpha/beta hydrolase"/>
    <property type="match status" value="1"/>
</dbReference>
<dbReference type="Pfam" id="PF12740">
    <property type="entry name" value="PETase"/>
    <property type="match status" value="1"/>
</dbReference>
<evidence type="ECO:0000256" key="11">
    <source>
        <dbReference type="ARBA" id="ARBA00033707"/>
    </source>
</evidence>
<evidence type="ECO:0000256" key="2">
    <source>
        <dbReference type="ARBA" id="ARBA00004613"/>
    </source>
</evidence>
<comment type="similarity">
    <text evidence="3">Belongs to the AB hydrolase superfamily.</text>
</comment>
<comment type="catalytic activity">
    <reaction evidence="10">
        <text>a butanoate ester + H2O = an aliphatic alcohol + butanoate + H(+)</text>
        <dbReference type="Rhea" id="RHEA:47348"/>
        <dbReference type="ChEBI" id="CHEBI:2571"/>
        <dbReference type="ChEBI" id="CHEBI:15377"/>
        <dbReference type="ChEBI" id="CHEBI:15378"/>
        <dbReference type="ChEBI" id="CHEBI:17968"/>
        <dbReference type="ChEBI" id="CHEBI:50477"/>
    </reaction>
    <physiologicalReaction direction="left-to-right" evidence="10">
        <dbReference type="Rhea" id="RHEA:47349"/>
    </physiologicalReaction>
</comment>
<reference evidence="16 17" key="1">
    <citation type="submission" date="2021-03" db="EMBL/GenBank/DDBJ databases">
        <title>Actinomadura violae sp. nov., isolated from lichen in Thailand.</title>
        <authorList>
            <person name="Kanchanasin P."/>
            <person name="Saeng-In P."/>
            <person name="Phongsopitanun W."/>
            <person name="Yuki M."/>
            <person name="Kudo T."/>
            <person name="Ohkuma M."/>
            <person name="Tanasupawat S."/>
        </authorList>
    </citation>
    <scope>NUCLEOTIDE SEQUENCE [LARGE SCALE GENOMIC DNA]</scope>
    <source>
        <strain evidence="16 17">LCR2-06</strain>
    </source>
</reference>
<dbReference type="EMBL" id="JAGEPF010000001">
    <property type="protein sequence ID" value="MBO2455978.1"/>
    <property type="molecule type" value="Genomic_DNA"/>
</dbReference>
<evidence type="ECO:0000256" key="13">
    <source>
        <dbReference type="ARBA" id="ARBA00033780"/>
    </source>
</evidence>
<evidence type="ECO:0000259" key="15">
    <source>
        <dbReference type="Pfam" id="PF12740"/>
    </source>
</evidence>
<evidence type="ECO:0000256" key="3">
    <source>
        <dbReference type="ARBA" id="ARBA00008645"/>
    </source>
</evidence>
<evidence type="ECO:0000256" key="4">
    <source>
        <dbReference type="ARBA" id="ARBA00013095"/>
    </source>
</evidence>
<dbReference type="InterPro" id="IPR041127">
    <property type="entry name" value="PET_hydrolase/cutinase-like"/>
</dbReference>
<dbReference type="EC" id="3.1.1.101" evidence="12"/>
<evidence type="ECO:0000256" key="12">
    <source>
        <dbReference type="ARBA" id="ARBA00033764"/>
    </source>
</evidence>
<proteinExistence type="inferred from homology"/>
<evidence type="ECO:0000256" key="6">
    <source>
        <dbReference type="ARBA" id="ARBA00022525"/>
    </source>
</evidence>